<evidence type="ECO:0000313" key="3">
    <source>
        <dbReference type="Proteomes" id="UP000191124"/>
    </source>
</evidence>
<name>A0A1S9UAI5_BACCE</name>
<comment type="caution">
    <text evidence="2">The sequence shown here is derived from an EMBL/GenBank/DDBJ whole genome shotgun (WGS) entry which is preliminary data.</text>
</comment>
<evidence type="ECO:0000259" key="1">
    <source>
        <dbReference type="PROSITE" id="PS50878"/>
    </source>
</evidence>
<proteinExistence type="predicted"/>
<dbReference type="EMBL" id="MUAL01000103">
    <property type="protein sequence ID" value="OOR19243.1"/>
    <property type="molecule type" value="Genomic_DNA"/>
</dbReference>
<organism evidence="2 3">
    <name type="scientific">Bacillus cereus</name>
    <dbReference type="NCBI Taxonomy" id="1396"/>
    <lineage>
        <taxon>Bacteria</taxon>
        <taxon>Bacillati</taxon>
        <taxon>Bacillota</taxon>
        <taxon>Bacilli</taxon>
        <taxon>Bacillales</taxon>
        <taxon>Bacillaceae</taxon>
        <taxon>Bacillus</taxon>
        <taxon>Bacillus cereus group</taxon>
    </lineage>
</organism>
<dbReference type="InterPro" id="IPR000477">
    <property type="entry name" value="RT_dom"/>
</dbReference>
<dbReference type="Proteomes" id="UP000191124">
    <property type="component" value="Unassembled WGS sequence"/>
</dbReference>
<evidence type="ECO:0000313" key="2">
    <source>
        <dbReference type="EMBL" id="OOR19243.1"/>
    </source>
</evidence>
<dbReference type="RefSeq" id="WP_078181965.1">
    <property type="nucleotide sequence ID" value="NZ_MUAL01000103.1"/>
</dbReference>
<gene>
    <name evidence="2" type="ORF">BW892_25600</name>
</gene>
<accession>A0A1S9UAI5</accession>
<dbReference type="AlphaFoldDB" id="A0A1S9UAI5"/>
<sequence length="417" mass="49447">MRKKIIVELAECYKKEEEEILDILKEHVKIATYETTNSGERVVIDKSGIEIEEQIVLDYYKLLLNMYCNIKFPNRSYIMTELMNLMPIIHKYYAYTIYKFDFTEFFYSISSKKSFEYICDSVNLKTSEFMFLKNYTKENEKLIPGIGLHNSLVELNGNNFDLEMKKAFKEGFLYYARYVDDCILILDEKVAKDKIEKTVLNLMKKCFGNKITINPDKTEYHQSDDVNYKINYLGYVFEKGQSAKKQFKFGIAENKLKKYKKQIDKIVLEYGDNNDIEMLSFKLELVFKRIVYYGTRKNSNKYRWQVRGISDSYKELKRFMKNNDNYEKITNATERFFCKNIEDSFGRNGILLPAKIKNQLENKKFISCFFNNQALLLHPKLGLNHSNLKGKVEIVYKNNIENCGYNELADILLRNIR</sequence>
<feature type="domain" description="Reverse transcriptase" evidence="1">
    <location>
        <begin position="1"/>
        <end position="237"/>
    </location>
</feature>
<dbReference type="PROSITE" id="PS50878">
    <property type="entry name" value="RT_POL"/>
    <property type="match status" value="1"/>
</dbReference>
<protein>
    <recommendedName>
        <fullName evidence="1">Reverse transcriptase domain-containing protein</fullName>
    </recommendedName>
</protein>
<reference evidence="2 3" key="1">
    <citation type="submission" date="2017-01" db="EMBL/GenBank/DDBJ databases">
        <title>Bacillus cereus isolates.</title>
        <authorList>
            <person name="Beno S.M."/>
        </authorList>
    </citation>
    <scope>NUCLEOTIDE SEQUENCE [LARGE SCALE GENOMIC DNA]</scope>
    <source>
        <strain evidence="2 3">FSL M7-1219</strain>
    </source>
</reference>